<comment type="subcellular location">
    <subcellularLocation>
        <location evidence="3">Cell membrane</location>
        <topology evidence="3">Multi-pass membrane protein</topology>
    </subcellularLocation>
</comment>
<dbReference type="EC" id="2.4.99.21" evidence="6"/>
<dbReference type="InterPro" id="IPR026410">
    <property type="entry name" value="OlisacTrfase_arch"/>
</dbReference>
<comment type="pathway">
    <text evidence="4">Protein modification; protein glycosylation.</text>
</comment>
<evidence type="ECO:0000256" key="7">
    <source>
        <dbReference type="ARBA" id="ARBA00022676"/>
    </source>
</evidence>
<organism evidence="20 21">
    <name type="scientific">Candidatus Methanoperedens nitratireducens</name>
    <dbReference type="NCBI Taxonomy" id="1392998"/>
    <lineage>
        <taxon>Archaea</taxon>
        <taxon>Methanobacteriati</taxon>
        <taxon>Methanobacteriota</taxon>
        <taxon>Stenosarchaea group</taxon>
        <taxon>Methanomicrobia</taxon>
        <taxon>Methanosarcinales</taxon>
        <taxon>ANME-2 cluster</taxon>
        <taxon>Candidatus Methanoperedentaceae</taxon>
        <taxon>Candidatus Methanoperedens</taxon>
    </lineage>
</organism>
<dbReference type="GO" id="GO:0046872">
    <property type="term" value="F:metal ion binding"/>
    <property type="evidence" value="ECO:0007669"/>
    <property type="project" value="UniProtKB-KW"/>
</dbReference>
<reference evidence="20 21" key="1">
    <citation type="submission" date="2015-09" db="EMBL/GenBank/DDBJ databases">
        <title>A metagenomics-based metabolic model of nitrate-dependent anaerobic oxidation of methane by Methanoperedens-like archaea.</title>
        <authorList>
            <person name="Arshad A."/>
            <person name="Speth D.R."/>
            <person name="De Graaf R.M."/>
            <person name="Op Den Camp H.J."/>
            <person name="Jetten M.S."/>
            <person name="Welte C.U."/>
        </authorList>
    </citation>
    <scope>NUCLEOTIDE SEQUENCE [LARGE SCALE GENOMIC DNA]</scope>
</reference>
<comment type="cofactor">
    <cofactor evidence="2">
        <name>Mg(2+)</name>
        <dbReference type="ChEBI" id="CHEBI:18420"/>
    </cofactor>
</comment>
<dbReference type="NCBIfam" id="TIGR04154">
    <property type="entry name" value="archaeo_STT3"/>
    <property type="match status" value="1"/>
</dbReference>
<dbReference type="InterPro" id="IPR048307">
    <property type="entry name" value="STT3_N"/>
</dbReference>
<dbReference type="GO" id="GO:0005886">
    <property type="term" value="C:plasma membrane"/>
    <property type="evidence" value="ECO:0007669"/>
    <property type="project" value="UniProtKB-SubCell"/>
</dbReference>
<feature type="domain" description="Oligosaccharyl transferase STT3 N-terminal" evidence="18">
    <location>
        <begin position="51"/>
        <end position="498"/>
    </location>
</feature>
<feature type="transmembrane region" description="Helical" evidence="17">
    <location>
        <begin position="403"/>
        <end position="423"/>
    </location>
</feature>
<evidence type="ECO:0000256" key="3">
    <source>
        <dbReference type="ARBA" id="ARBA00004651"/>
    </source>
</evidence>
<dbReference type="InterPro" id="IPR054479">
    <property type="entry name" value="AglB-like_core"/>
</dbReference>
<feature type="domain" description="AglB-like core" evidence="19">
    <location>
        <begin position="533"/>
        <end position="645"/>
    </location>
</feature>
<feature type="transmembrane region" description="Helical" evidence="17">
    <location>
        <begin position="135"/>
        <end position="154"/>
    </location>
</feature>
<dbReference type="Gene3D" id="3.40.50.12610">
    <property type="match status" value="1"/>
</dbReference>
<evidence type="ECO:0000313" key="20">
    <source>
        <dbReference type="EMBL" id="KPQ42951.1"/>
    </source>
</evidence>
<evidence type="ECO:0000259" key="19">
    <source>
        <dbReference type="Pfam" id="PF22627"/>
    </source>
</evidence>
<feature type="transmembrane region" description="Helical" evidence="17">
    <location>
        <begin position="343"/>
        <end position="368"/>
    </location>
</feature>
<keyword evidence="9 17" id="KW-0812">Transmembrane</keyword>
<dbReference type="AlphaFoldDB" id="A0A0P8AF94"/>
<keyword evidence="13 17" id="KW-0472">Membrane</keyword>
<evidence type="ECO:0000256" key="2">
    <source>
        <dbReference type="ARBA" id="ARBA00001946"/>
    </source>
</evidence>
<evidence type="ECO:0000256" key="8">
    <source>
        <dbReference type="ARBA" id="ARBA00022679"/>
    </source>
</evidence>
<feature type="transmembrane region" description="Helical" evidence="17">
    <location>
        <begin position="32"/>
        <end position="52"/>
    </location>
</feature>
<evidence type="ECO:0000256" key="12">
    <source>
        <dbReference type="ARBA" id="ARBA00022989"/>
    </source>
</evidence>
<feature type="transmembrane region" description="Helical" evidence="17">
    <location>
        <begin position="311"/>
        <end position="331"/>
    </location>
</feature>
<comment type="cofactor">
    <cofactor evidence="1">
        <name>Mn(2+)</name>
        <dbReference type="ChEBI" id="CHEBI:29035"/>
    </cofactor>
</comment>
<feature type="transmembrane region" description="Helical" evidence="17">
    <location>
        <begin position="430"/>
        <end position="446"/>
    </location>
</feature>
<feature type="transmembrane region" description="Helical" evidence="17">
    <location>
        <begin position="490"/>
        <end position="508"/>
    </location>
</feature>
<evidence type="ECO:0000256" key="17">
    <source>
        <dbReference type="SAM" id="Phobius"/>
    </source>
</evidence>
<feature type="transmembrane region" description="Helical" evidence="17">
    <location>
        <begin position="253"/>
        <end position="272"/>
    </location>
</feature>
<proteinExistence type="inferred from homology"/>
<evidence type="ECO:0000256" key="15">
    <source>
        <dbReference type="ARBA" id="ARBA00030679"/>
    </source>
</evidence>
<feature type="transmembrane region" description="Helical" evidence="17">
    <location>
        <begin position="111"/>
        <end position="129"/>
    </location>
</feature>
<dbReference type="InterPro" id="IPR003674">
    <property type="entry name" value="Oligo_trans_STT3"/>
</dbReference>
<evidence type="ECO:0000256" key="9">
    <source>
        <dbReference type="ARBA" id="ARBA00022692"/>
    </source>
</evidence>
<evidence type="ECO:0000256" key="10">
    <source>
        <dbReference type="ARBA" id="ARBA00022723"/>
    </source>
</evidence>
<dbReference type="PANTHER" id="PTHR13872">
    <property type="entry name" value="DOLICHYL-DIPHOSPHOOLIGOSACCHARIDE--PROTEIN GLYCOSYLTRANSFERASE SUBUNIT"/>
    <property type="match status" value="1"/>
</dbReference>
<feature type="transmembrane region" description="Helical" evidence="17">
    <location>
        <begin position="166"/>
        <end position="185"/>
    </location>
</feature>
<keyword evidence="10" id="KW-0479">Metal-binding</keyword>
<feature type="transmembrane region" description="Helical" evidence="17">
    <location>
        <begin position="279"/>
        <end position="299"/>
    </location>
</feature>
<keyword evidence="8 20" id="KW-0808">Transferase</keyword>
<evidence type="ECO:0000256" key="14">
    <source>
        <dbReference type="ARBA" id="ARBA00023211"/>
    </source>
</evidence>
<evidence type="ECO:0000256" key="11">
    <source>
        <dbReference type="ARBA" id="ARBA00022842"/>
    </source>
</evidence>
<comment type="caution">
    <text evidence="20">The sequence shown here is derived from an EMBL/GenBank/DDBJ whole genome shotgun (WGS) entry which is preliminary data.</text>
</comment>
<comment type="catalytic activity">
    <reaction evidence="16">
        <text>an archaeal dolichyl phosphooligosaccharide + [protein]-L-asparagine = an archaeal dolichyl phosphate + a glycoprotein with the oligosaccharide chain attached by N-beta-D-glycosyl linkage to a protein L-asparagine.</text>
        <dbReference type="EC" id="2.4.99.21"/>
    </reaction>
</comment>
<evidence type="ECO:0000259" key="18">
    <source>
        <dbReference type="Pfam" id="PF02516"/>
    </source>
</evidence>
<evidence type="ECO:0000256" key="6">
    <source>
        <dbReference type="ARBA" id="ARBA00012602"/>
    </source>
</evidence>
<evidence type="ECO:0000313" key="21">
    <source>
        <dbReference type="Proteomes" id="UP000050360"/>
    </source>
</evidence>
<dbReference type="Pfam" id="PF22627">
    <property type="entry name" value="AglB_core-like"/>
    <property type="match status" value="1"/>
</dbReference>
<dbReference type="Proteomes" id="UP000050360">
    <property type="component" value="Unassembled WGS sequence"/>
</dbReference>
<keyword evidence="11" id="KW-0460">Magnesium</keyword>
<dbReference type="UniPathway" id="UPA00378"/>
<comment type="similarity">
    <text evidence="5">Belongs to the STT3 family.</text>
</comment>
<sequence length="741" mass="83727">MAKAKSKKQYKEKQGDNLNSTKETMTSLKVTYLSYILLIAIFLFSFYIRGIIPMKTAFQQGLVGFAMDDSVFHMRLVENTINFFPHRIFYDAFTIYPYGSTIHWGPLFDQMIAFFAIIAGLFLNGGLPAQSTIDTVGVFFPAVLGALMVFPVYFIGKELLNNKAGLIGAFLIAILPGQFFSRSILGFTDNHIAEVFYTTLMMMFFIMAIKKAENITFDHWLKRDWATLKVPITYTLLAGISFGAYLLTWTTGVFFAVVFGIFIVVQYVIDHYRGKSTEYLGIVGIIAYFVALIMTVPYVDLSNEFSSSRYSALHIIVTGGGIVVFALLSLVSREMNKREYKGYHYLLFVLVAIFVGIILLKIISPALYNATIGQWNFLFEGLKDGGLTIGEASPTSYEAALGYFGYNYVLSYISIILLCYYVLKKSNAEYTLLVVWSIFVLGIMLAQNRFGYYYAVNVAILSGILGSRFLDFADWKSFNSNDIIECVKKIRVQHIISFILVIAVIGFLPSNASPYKITMQEAPGGAVGSGFYEWNEALTWMRNNTPVPDLPYYSIYQKPAPGQPYNYSRNDYGVMSWWDYGHIITYWGHRIPNANPFQAGIGGSLTHDPGASTFLTAQTEEEANAVLDKLGINGKPGARYVVSNAYMAYSIQPIFGIWNKSDVYGSFYALNTRGGRLLVPGQKFYDTMESRLHIFDANGMKYYRLVHESQPNPNTQEDIMKWEYIIRVIKLHRSVIHNKYA</sequence>
<dbReference type="Pfam" id="PF02516">
    <property type="entry name" value="STT3"/>
    <property type="match status" value="1"/>
</dbReference>
<keyword evidence="7" id="KW-0328">Glycosyltransferase</keyword>
<dbReference type="GO" id="GO:0004576">
    <property type="term" value="F:oligosaccharyl transferase activity"/>
    <property type="evidence" value="ECO:0007669"/>
    <property type="project" value="InterPro"/>
</dbReference>
<dbReference type="EMBL" id="LKCM01000192">
    <property type="protein sequence ID" value="KPQ42951.1"/>
    <property type="molecule type" value="Genomic_DNA"/>
</dbReference>
<protein>
    <recommendedName>
        <fullName evidence="6">dolichyl-phosphooligosaccharide-protein glycotransferase</fullName>
        <ecNumber evidence="6">2.4.99.21</ecNumber>
    </recommendedName>
    <alternativeName>
        <fullName evidence="15">Oligosaccharyl transferase</fullName>
    </alternativeName>
</protein>
<accession>A0A0P8AF94</accession>
<dbReference type="PANTHER" id="PTHR13872:SF1">
    <property type="entry name" value="DOLICHYL-DIPHOSPHOOLIGOSACCHARIDE--PROTEIN GLYCOSYLTRANSFERASE SUBUNIT STT3B"/>
    <property type="match status" value="1"/>
</dbReference>
<evidence type="ECO:0000256" key="4">
    <source>
        <dbReference type="ARBA" id="ARBA00004922"/>
    </source>
</evidence>
<name>A0A0P8AF94_9EURY</name>
<evidence type="ECO:0000256" key="13">
    <source>
        <dbReference type="ARBA" id="ARBA00023136"/>
    </source>
</evidence>
<keyword evidence="12 17" id="KW-1133">Transmembrane helix</keyword>
<feature type="transmembrane region" description="Helical" evidence="17">
    <location>
        <begin position="191"/>
        <end position="209"/>
    </location>
</feature>
<evidence type="ECO:0000256" key="5">
    <source>
        <dbReference type="ARBA" id="ARBA00010810"/>
    </source>
</evidence>
<evidence type="ECO:0000256" key="16">
    <source>
        <dbReference type="ARBA" id="ARBA00034066"/>
    </source>
</evidence>
<gene>
    <name evidence="20" type="ORF">MPEBLZ_02488</name>
</gene>
<keyword evidence="14" id="KW-0464">Manganese</keyword>
<feature type="transmembrane region" description="Helical" evidence="17">
    <location>
        <begin position="452"/>
        <end position="470"/>
    </location>
</feature>
<evidence type="ECO:0000256" key="1">
    <source>
        <dbReference type="ARBA" id="ARBA00001936"/>
    </source>
</evidence>